<reference evidence="2" key="1">
    <citation type="submission" date="2018-05" db="EMBL/GenBank/DDBJ databases">
        <title>Complete Genome Sequence of Methylobacterium sp. 17SD2-17.</title>
        <authorList>
            <person name="Srinivasan S."/>
        </authorList>
    </citation>
    <scope>NUCLEOTIDE SEQUENCE [LARGE SCALE GENOMIC DNA]</scope>
    <source>
        <strain evidence="2">17SD2-17</strain>
    </source>
</reference>
<protein>
    <submittedName>
        <fullName evidence="1">Uncharacterized protein</fullName>
    </submittedName>
</protein>
<evidence type="ECO:0000313" key="1">
    <source>
        <dbReference type="EMBL" id="AWN43917.1"/>
    </source>
</evidence>
<evidence type="ECO:0000313" key="2">
    <source>
        <dbReference type="Proteomes" id="UP000245926"/>
    </source>
</evidence>
<dbReference type="EMBL" id="CP029550">
    <property type="protein sequence ID" value="AWN43917.1"/>
    <property type="molecule type" value="Genomic_DNA"/>
</dbReference>
<sequence>MTDEAPNPGNNLILRMVQGVRRDVQDMSEREARVIELLGRMNLRLDDVHMRLNEMNARMDQGFARLDRGLSDVRSDIVLLENRAITAVTEVRRVAERLDEAEAARPPEP</sequence>
<dbReference type="OrthoDB" id="8452274at2"/>
<organism evidence="1 2">
    <name type="scientific">Methylobacterium durans</name>
    <dbReference type="NCBI Taxonomy" id="2202825"/>
    <lineage>
        <taxon>Bacteria</taxon>
        <taxon>Pseudomonadati</taxon>
        <taxon>Pseudomonadota</taxon>
        <taxon>Alphaproteobacteria</taxon>
        <taxon>Hyphomicrobiales</taxon>
        <taxon>Methylobacteriaceae</taxon>
        <taxon>Methylobacterium</taxon>
    </lineage>
</organism>
<keyword evidence="2" id="KW-1185">Reference proteome</keyword>
<dbReference type="Proteomes" id="UP000245926">
    <property type="component" value="Chromosome"/>
</dbReference>
<dbReference type="RefSeq" id="WP_109895170.1">
    <property type="nucleotide sequence ID" value="NZ_CP029550.1"/>
</dbReference>
<dbReference type="KEGG" id="mets:DK389_29645"/>
<accession>A0A2U8WCP5</accession>
<name>A0A2U8WCP5_9HYPH</name>
<proteinExistence type="predicted"/>
<gene>
    <name evidence="1" type="ORF">DK389_29645</name>
</gene>
<dbReference type="AlphaFoldDB" id="A0A2U8WCP5"/>